<accession>A0A4Y4BC69</accession>
<comment type="caution">
    <text evidence="1">The sequence shown here is derived from an EMBL/GenBank/DDBJ whole genome shotgun (WGS) entry which is preliminary data.</text>
</comment>
<dbReference type="RefSeq" id="WP_141387749.1">
    <property type="nucleotide sequence ID" value="NZ_BJNQ01000024.1"/>
</dbReference>
<evidence type="ECO:0000313" key="1">
    <source>
        <dbReference type="EMBL" id="GEC76674.1"/>
    </source>
</evidence>
<sequence length="321" mass="34112">MSIARLVADGLLSDAAAVDVADLRDERGARRIAVRIADGWSFDVLPDRGLDIGAAWWRGSPVAWRSPIEVDPGPARGWGERFLGGLVVTCGPDAIGVAGDGSLHGSHSATPAHAVTWRRARVAGSTVGAEITGAVDDVRMFGRHVRVERTISASDGDARLTVRDRIVNRGLEPAPVAFLYHVNLGAPAIVPGTRVEIDAERTLARERTDSVPDATVLPAPIDATEETVFEHRGIRSAHGVARAIVRTPTGRRTEISWSAEALPRCYQWVLPTRGGWALGIEPANAPLFGPERDDAGTRAVLLAPGESVETAVSIAHEEGTP</sequence>
<dbReference type="SUPFAM" id="SSF74650">
    <property type="entry name" value="Galactose mutarotase-like"/>
    <property type="match status" value="1"/>
</dbReference>
<organism evidence="1 2">
    <name type="scientific">Microbacterium maritypicum</name>
    <name type="common">Microbacterium liquefaciens</name>
    <dbReference type="NCBI Taxonomy" id="33918"/>
    <lineage>
        <taxon>Bacteria</taxon>
        <taxon>Bacillati</taxon>
        <taxon>Actinomycetota</taxon>
        <taxon>Actinomycetes</taxon>
        <taxon>Micrococcales</taxon>
        <taxon>Microbacteriaceae</taxon>
        <taxon>Microbacterium</taxon>
    </lineage>
</organism>
<reference evidence="1 2" key="1">
    <citation type="submission" date="2019-06" db="EMBL/GenBank/DDBJ databases">
        <title>Whole genome shotgun sequence of Microbacterium liquefaciens NBRC 15037.</title>
        <authorList>
            <person name="Hosoyama A."/>
            <person name="Uohara A."/>
            <person name="Ohji S."/>
            <person name="Ichikawa N."/>
        </authorList>
    </citation>
    <scope>NUCLEOTIDE SEQUENCE [LARGE SCALE GENOMIC DNA]</scope>
    <source>
        <strain evidence="1 2">NBRC 15037</strain>
    </source>
</reference>
<dbReference type="Pfam" id="PF14486">
    <property type="entry name" value="DUF4432"/>
    <property type="match status" value="1"/>
</dbReference>
<dbReference type="Gene3D" id="2.70.98.10">
    <property type="match status" value="1"/>
</dbReference>
<protein>
    <submittedName>
        <fullName evidence="1">DUF4432 domain-containing protein</fullName>
    </submittedName>
</protein>
<proteinExistence type="predicted"/>
<dbReference type="EMBL" id="BJNQ01000024">
    <property type="protein sequence ID" value="GEC76674.1"/>
    <property type="molecule type" value="Genomic_DNA"/>
</dbReference>
<dbReference type="Proteomes" id="UP000317410">
    <property type="component" value="Unassembled WGS sequence"/>
</dbReference>
<evidence type="ECO:0000313" key="2">
    <source>
        <dbReference type="Proteomes" id="UP000317410"/>
    </source>
</evidence>
<dbReference type="AlphaFoldDB" id="A0A4Y4BC69"/>
<dbReference type="GO" id="GO:0005975">
    <property type="term" value="P:carbohydrate metabolic process"/>
    <property type="evidence" value="ECO:0007669"/>
    <property type="project" value="InterPro"/>
</dbReference>
<dbReference type="InterPro" id="IPR014718">
    <property type="entry name" value="GH-type_carb-bd"/>
</dbReference>
<gene>
    <name evidence="1" type="ORF">MLI01_28190</name>
</gene>
<name>A0A4Y4BC69_MICMQ</name>
<dbReference type="GO" id="GO:0003824">
    <property type="term" value="F:catalytic activity"/>
    <property type="evidence" value="ECO:0007669"/>
    <property type="project" value="InterPro"/>
</dbReference>
<dbReference type="InterPro" id="IPR011013">
    <property type="entry name" value="Gal_mutarotase_sf_dom"/>
</dbReference>
<dbReference type="GO" id="GO:0030246">
    <property type="term" value="F:carbohydrate binding"/>
    <property type="evidence" value="ECO:0007669"/>
    <property type="project" value="InterPro"/>
</dbReference>
<dbReference type="InterPro" id="IPR027839">
    <property type="entry name" value="DUF4432"/>
</dbReference>